<accession>A0AA97D8R6</accession>
<reference evidence="2 3" key="2">
    <citation type="submission" date="2024-06" db="EMBL/GenBank/DDBJ databases">
        <title>Caproicibacterium argilliputei sp. nov, a novel caproic acid producing anaerobic bacterium isolated from pit mud.</title>
        <authorList>
            <person name="Xia S."/>
        </authorList>
    </citation>
    <scope>NUCLEOTIDE SEQUENCE [LARGE SCALE GENOMIC DNA]</scope>
    <source>
        <strain evidence="2 3">ZCY20-5</strain>
    </source>
</reference>
<dbReference type="EMBL" id="CP135996">
    <property type="protein sequence ID" value="WOC31364.1"/>
    <property type="molecule type" value="Genomic_DNA"/>
</dbReference>
<name>A0AA97D8R6_9FIRM</name>
<dbReference type="InterPro" id="IPR013096">
    <property type="entry name" value="Cupin_2"/>
</dbReference>
<dbReference type="KEGG" id="carl:PXC00_09035"/>
<dbReference type="SUPFAM" id="SSF51182">
    <property type="entry name" value="RmlC-like cupins"/>
    <property type="match status" value="1"/>
</dbReference>
<dbReference type="CDD" id="cd02223">
    <property type="entry name" value="cupin_Bh2720-like"/>
    <property type="match status" value="1"/>
</dbReference>
<dbReference type="RefSeq" id="WP_275846490.1">
    <property type="nucleotide sequence ID" value="NZ_CP135996.1"/>
</dbReference>
<dbReference type="Gene3D" id="2.60.120.10">
    <property type="entry name" value="Jelly Rolls"/>
    <property type="match status" value="1"/>
</dbReference>
<proteinExistence type="predicted"/>
<dbReference type="InterPro" id="IPR014710">
    <property type="entry name" value="RmlC-like_jellyroll"/>
</dbReference>
<sequence>MMDNRQCPCSGSRQRNPIVHLTDHGPEPYALNLAKATRDNRMFRTALWTGKHLQLTVMNINPGQEIGLEMHPDTDQMLYVEDGHGMVRMGKEKDNLDFRTNVFVDDAFLVPAGYWHNVINSGVRPLKLFSVYAPPEHPRGTVHATKEDAEEQH</sequence>
<reference evidence="3" key="3">
    <citation type="submission" date="2024-06" db="EMBL/GenBank/DDBJ databases">
        <authorList>
            <person name="Zeng C."/>
        </authorList>
    </citation>
    <scope>NUCLEOTIDE SEQUENCE [LARGE SCALE GENOMIC DNA]</scope>
    <source>
        <strain evidence="3">ZCY20-5</strain>
    </source>
</reference>
<gene>
    <name evidence="2" type="ORF">PXC00_09035</name>
</gene>
<evidence type="ECO:0000313" key="2">
    <source>
        <dbReference type="EMBL" id="WOC31364.1"/>
    </source>
</evidence>
<dbReference type="InterPro" id="IPR011051">
    <property type="entry name" value="RmlC_Cupin_sf"/>
</dbReference>
<organism evidence="2 3">
    <name type="scientific">Caproicibacterium argilliputei</name>
    <dbReference type="NCBI Taxonomy" id="3030016"/>
    <lineage>
        <taxon>Bacteria</taxon>
        <taxon>Bacillati</taxon>
        <taxon>Bacillota</taxon>
        <taxon>Clostridia</taxon>
        <taxon>Eubacteriales</taxon>
        <taxon>Oscillospiraceae</taxon>
        <taxon>Caproicibacterium</taxon>
    </lineage>
</organism>
<dbReference type="AlphaFoldDB" id="A0AA97D8R6"/>
<dbReference type="InterPro" id="IPR052538">
    <property type="entry name" value="Flavonoid_dioxygenase-like"/>
</dbReference>
<keyword evidence="3" id="KW-1185">Reference proteome</keyword>
<dbReference type="Proteomes" id="UP001300604">
    <property type="component" value="Chromosome"/>
</dbReference>
<dbReference type="PANTHER" id="PTHR43346:SF1">
    <property type="entry name" value="QUERCETIN 2,3-DIOXYGENASE-RELATED"/>
    <property type="match status" value="1"/>
</dbReference>
<reference evidence="3" key="1">
    <citation type="submission" date="2024-06" db="EMBL/GenBank/DDBJ databases">
        <title>Caproicibacterium argilliputei sp. nov, a novel caproic acid producing anaerobic bacterium isolated from pit mud.</title>
        <authorList>
            <person name="Zeng C."/>
        </authorList>
    </citation>
    <scope>NUCLEOTIDE SEQUENCE [LARGE SCALE GENOMIC DNA]</scope>
    <source>
        <strain evidence="3">ZCY20-5</strain>
    </source>
</reference>
<dbReference type="Pfam" id="PF07883">
    <property type="entry name" value="Cupin_2"/>
    <property type="match status" value="1"/>
</dbReference>
<evidence type="ECO:0000313" key="3">
    <source>
        <dbReference type="Proteomes" id="UP001300604"/>
    </source>
</evidence>
<evidence type="ECO:0000259" key="1">
    <source>
        <dbReference type="Pfam" id="PF07883"/>
    </source>
</evidence>
<dbReference type="PANTHER" id="PTHR43346">
    <property type="entry name" value="LIGAND BINDING DOMAIN PROTEIN, PUTATIVE (AFU_ORTHOLOGUE AFUA_6G14370)-RELATED"/>
    <property type="match status" value="1"/>
</dbReference>
<protein>
    <submittedName>
        <fullName evidence="2">Cupin domain-containing protein</fullName>
    </submittedName>
</protein>
<feature type="domain" description="Cupin type-2" evidence="1">
    <location>
        <begin position="57"/>
        <end position="132"/>
    </location>
</feature>